<feature type="transmembrane region" description="Helical" evidence="7">
    <location>
        <begin position="238"/>
        <end position="260"/>
    </location>
</feature>
<dbReference type="InterPro" id="IPR011701">
    <property type="entry name" value="MFS"/>
</dbReference>
<feature type="transmembrane region" description="Helical" evidence="7">
    <location>
        <begin position="99"/>
        <end position="121"/>
    </location>
</feature>
<keyword evidence="10" id="KW-1185">Reference proteome</keyword>
<feature type="transmembrane region" description="Helical" evidence="7">
    <location>
        <begin position="359"/>
        <end position="382"/>
    </location>
</feature>
<feature type="transmembrane region" description="Helical" evidence="7">
    <location>
        <begin position="160"/>
        <end position="182"/>
    </location>
</feature>
<dbReference type="PROSITE" id="PS50850">
    <property type="entry name" value="MFS"/>
    <property type="match status" value="1"/>
</dbReference>
<dbReference type="Pfam" id="PF07690">
    <property type="entry name" value="MFS_1"/>
    <property type="match status" value="1"/>
</dbReference>
<feature type="transmembrane region" description="Helical" evidence="7">
    <location>
        <begin position="74"/>
        <end position="93"/>
    </location>
</feature>
<dbReference type="InterPro" id="IPR050171">
    <property type="entry name" value="MFS_Transporters"/>
</dbReference>
<evidence type="ECO:0000313" key="10">
    <source>
        <dbReference type="Proteomes" id="UP000297475"/>
    </source>
</evidence>
<feature type="transmembrane region" description="Helical" evidence="7">
    <location>
        <begin position="272"/>
        <end position="291"/>
    </location>
</feature>
<dbReference type="Gene3D" id="1.20.1250.20">
    <property type="entry name" value="MFS general substrate transporter like domains"/>
    <property type="match status" value="1"/>
</dbReference>
<dbReference type="Proteomes" id="UP000297475">
    <property type="component" value="Unassembled WGS sequence"/>
</dbReference>
<dbReference type="EMBL" id="SRMF01000007">
    <property type="protein sequence ID" value="TGG91707.1"/>
    <property type="molecule type" value="Genomic_DNA"/>
</dbReference>
<dbReference type="GO" id="GO:0022857">
    <property type="term" value="F:transmembrane transporter activity"/>
    <property type="evidence" value="ECO:0007669"/>
    <property type="project" value="InterPro"/>
</dbReference>
<keyword evidence="2" id="KW-0813">Transport</keyword>
<keyword evidence="4 7" id="KW-0812">Transmembrane</keyword>
<evidence type="ECO:0000256" key="4">
    <source>
        <dbReference type="ARBA" id="ARBA00022692"/>
    </source>
</evidence>
<dbReference type="InterPro" id="IPR036259">
    <property type="entry name" value="MFS_trans_sf"/>
</dbReference>
<dbReference type="InterPro" id="IPR020846">
    <property type="entry name" value="MFS_dom"/>
</dbReference>
<proteinExistence type="predicted"/>
<dbReference type="PANTHER" id="PTHR23517">
    <property type="entry name" value="RESISTANCE PROTEIN MDTM, PUTATIVE-RELATED-RELATED"/>
    <property type="match status" value="1"/>
</dbReference>
<dbReference type="AlphaFoldDB" id="A0A4Z0W978"/>
<feature type="transmembrane region" description="Helical" evidence="7">
    <location>
        <begin position="44"/>
        <end position="62"/>
    </location>
</feature>
<feature type="transmembrane region" description="Helical" evidence="7">
    <location>
        <begin position="133"/>
        <end position="154"/>
    </location>
</feature>
<reference evidence="9 10" key="1">
    <citation type="submission" date="2019-04" db="EMBL/GenBank/DDBJ databases">
        <title>Natronospirillum operosus gen. nov., sp. nov., a haloalkaliphilic satellite isolated from decaying biomass of laboratory culture of cyanobacterium Geitlerinema sp. and proposal of Natronospirillaceae fam. nov. and Saccharospirillaceae fam. nov.</title>
        <authorList>
            <person name="Kevbrin V."/>
            <person name="Boltyanskaya Y."/>
            <person name="Koziaeva V."/>
            <person name="Grouzdev D.S."/>
            <person name="Park M."/>
            <person name="Cho J."/>
        </authorList>
    </citation>
    <scope>NUCLEOTIDE SEQUENCE [LARGE SCALE GENOMIC DNA]</scope>
    <source>
        <strain evidence="9 10">G-116</strain>
    </source>
</reference>
<evidence type="ECO:0000259" key="8">
    <source>
        <dbReference type="PROSITE" id="PS50850"/>
    </source>
</evidence>
<evidence type="ECO:0000256" key="3">
    <source>
        <dbReference type="ARBA" id="ARBA00022475"/>
    </source>
</evidence>
<name>A0A4Z0W978_9GAMM</name>
<comment type="subcellular location">
    <subcellularLocation>
        <location evidence="1">Cell membrane</location>
        <topology evidence="1">Multi-pass membrane protein</topology>
    </subcellularLocation>
</comment>
<keyword evidence="5 7" id="KW-1133">Transmembrane helix</keyword>
<keyword evidence="3" id="KW-1003">Cell membrane</keyword>
<evidence type="ECO:0000256" key="6">
    <source>
        <dbReference type="ARBA" id="ARBA00023136"/>
    </source>
</evidence>
<accession>A0A4Z0W978</accession>
<gene>
    <name evidence="9" type="ORF">E4656_15045</name>
</gene>
<dbReference type="OrthoDB" id="5966585at2"/>
<evidence type="ECO:0000256" key="5">
    <source>
        <dbReference type="ARBA" id="ARBA00022989"/>
    </source>
</evidence>
<protein>
    <submittedName>
        <fullName evidence="9">MFS transporter</fullName>
    </submittedName>
</protein>
<dbReference type="RefSeq" id="WP_135484118.1">
    <property type="nucleotide sequence ID" value="NZ_SRMF01000007.1"/>
</dbReference>
<dbReference type="PANTHER" id="PTHR23517:SF2">
    <property type="entry name" value="MULTIDRUG RESISTANCE PROTEIN MDTH"/>
    <property type="match status" value="1"/>
</dbReference>
<comment type="caution">
    <text evidence="9">The sequence shown here is derived from an EMBL/GenBank/DDBJ whole genome shotgun (WGS) entry which is preliminary data.</text>
</comment>
<dbReference type="SUPFAM" id="SSF103473">
    <property type="entry name" value="MFS general substrate transporter"/>
    <property type="match status" value="1"/>
</dbReference>
<evidence type="ECO:0000256" key="1">
    <source>
        <dbReference type="ARBA" id="ARBA00004651"/>
    </source>
</evidence>
<organism evidence="9 10">
    <name type="scientific">Natronospirillum operosum</name>
    <dbReference type="NCBI Taxonomy" id="2759953"/>
    <lineage>
        <taxon>Bacteria</taxon>
        <taxon>Pseudomonadati</taxon>
        <taxon>Pseudomonadota</taxon>
        <taxon>Gammaproteobacteria</taxon>
        <taxon>Oceanospirillales</taxon>
        <taxon>Natronospirillaceae</taxon>
        <taxon>Natronospirillum</taxon>
    </lineage>
</organism>
<evidence type="ECO:0000313" key="9">
    <source>
        <dbReference type="EMBL" id="TGG91707.1"/>
    </source>
</evidence>
<evidence type="ECO:0000256" key="7">
    <source>
        <dbReference type="SAM" id="Phobius"/>
    </source>
</evidence>
<dbReference type="GO" id="GO:0005886">
    <property type="term" value="C:plasma membrane"/>
    <property type="evidence" value="ECO:0007669"/>
    <property type="project" value="UniProtKB-SubCell"/>
</dbReference>
<evidence type="ECO:0000256" key="2">
    <source>
        <dbReference type="ARBA" id="ARBA00022448"/>
    </source>
</evidence>
<sequence>MSAQRQVTITLGLTQTLAWGSTYYLPAILAVPMARDLGVSTGSVFGAFSLALIITALLGPAAGHRIDLHGGRGLLATSSLLFAIGLLVLGLAQGPVMLWVAWAIIGVGMAVGLYEAAFSTLTGLYGRQARGPITGITLVAGFASTVCWPLTGWMDAEFGWRVACLVWSAAHLLIGLPLNRLLLPRTVQADQSRPEQQPPHQVAPRLTMFLLALVFTITWVLSTAMAAHLPRLLQEVGLTATAAIGLAALVGPAQVAARLLEFSLLRRFHPLFSARLACAAHPLGAVAVLTFGAPVAALFTLLHGAGNGILTIAKGTLPLAIFGPQGYGRRQGWLMAPARFGQAFSPFLFALLIERLGSGALAVSAALSLVALGALSLLQYLTRNDYAPAHTR</sequence>
<feature type="domain" description="Major facilitator superfamily (MFS) profile" evidence="8">
    <location>
        <begin position="7"/>
        <end position="383"/>
    </location>
</feature>
<feature type="transmembrane region" description="Helical" evidence="7">
    <location>
        <begin position="202"/>
        <end position="226"/>
    </location>
</feature>
<keyword evidence="6 7" id="KW-0472">Membrane</keyword>